<comment type="caution">
    <text evidence="1">The sequence shown here is derived from an EMBL/GenBank/DDBJ whole genome shotgun (WGS) entry which is preliminary data.</text>
</comment>
<evidence type="ECO:0000313" key="1">
    <source>
        <dbReference type="EMBL" id="KAA6401040.1"/>
    </source>
</evidence>
<name>A0A5J4X1I4_9EUKA</name>
<sequence length="179" mass="20381">MGIADTSCYFAAGKEPSADGNDKKTVRYWNDGSLDHISSHLKGNQEYSEESKMGIEVDLTTVPRKVTFFIDDIEQPNYVVGIPSEIRFLVHFTEEVIQGFQMFLQVMLIMNLAKGDYCSMLIQGKDWFQNLMENLIIGSFNAGLRYSYYDDQDLIVNDILTGFREDRGIISGLEGEDYI</sequence>
<organism evidence="1 2">
    <name type="scientific">Streblomastix strix</name>
    <dbReference type="NCBI Taxonomy" id="222440"/>
    <lineage>
        <taxon>Eukaryota</taxon>
        <taxon>Metamonada</taxon>
        <taxon>Preaxostyla</taxon>
        <taxon>Oxymonadida</taxon>
        <taxon>Streblomastigidae</taxon>
        <taxon>Streblomastix</taxon>
    </lineage>
</organism>
<reference evidence="1 2" key="1">
    <citation type="submission" date="2019-03" db="EMBL/GenBank/DDBJ databases">
        <title>Single cell metagenomics reveals metabolic interactions within the superorganism composed of flagellate Streblomastix strix and complex community of Bacteroidetes bacteria on its surface.</title>
        <authorList>
            <person name="Treitli S.C."/>
            <person name="Kolisko M."/>
            <person name="Husnik F."/>
            <person name="Keeling P."/>
            <person name="Hampl V."/>
        </authorList>
    </citation>
    <scope>NUCLEOTIDE SEQUENCE [LARGE SCALE GENOMIC DNA]</scope>
    <source>
        <strain evidence="1">ST1C</strain>
    </source>
</reference>
<proteinExistence type="predicted"/>
<dbReference type="Proteomes" id="UP000324800">
    <property type="component" value="Unassembled WGS sequence"/>
</dbReference>
<accession>A0A5J4X1I4</accession>
<evidence type="ECO:0000313" key="2">
    <source>
        <dbReference type="Proteomes" id="UP000324800"/>
    </source>
</evidence>
<gene>
    <name evidence="1" type="ORF">EZS28_003433</name>
</gene>
<protein>
    <submittedName>
        <fullName evidence="1">Uncharacterized protein</fullName>
    </submittedName>
</protein>
<dbReference type="AlphaFoldDB" id="A0A5J4X1I4"/>
<dbReference type="EMBL" id="SNRW01000455">
    <property type="protein sequence ID" value="KAA6401040.1"/>
    <property type="molecule type" value="Genomic_DNA"/>
</dbReference>